<organism evidence="3 4">
    <name type="scientific">Basidiobolus ranarum</name>
    <dbReference type="NCBI Taxonomy" id="34480"/>
    <lineage>
        <taxon>Eukaryota</taxon>
        <taxon>Fungi</taxon>
        <taxon>Fungi incertae sedis</taxon>
        <taxon>Zoopagomycota</taxon>
        <taxon>Entomophthoromycotina</taxon>
        <taxon>Basidiobolomycetes</taxon>
        <taxon>Basidiobolales</taxon>
        <taxon>Basidiobolaceae</taxon>
        <taxon>Basidiobolus</taxon>
    </lineage>
</organism>
<evidence type="ECO:0000313" key="3">
    <source>
        <dbReference type="EMBL" id="KAK9768393.1"/>
    </source>
</evidence>
<feature type="transmembrane region" description="Helical" evidence="1">
    <location>
        <begin position="179"/>
        <end position="201"/>
    </location>
</feature>
<evidence type="ECO:0000259" key="2">
    <source>
        <dbReference type="Pfam" id="PF02364"/>
    </source>
</evidence>
<evidence type="ECO:0000313" key="4">
    <source>
        <dbReference type="Proteomes" id="UP001479436"/>
    </source>
</evidence>
<comment type="caution">
    <text evidence="3">The sequence shown here is derived from an EMBL/GenBank/DDBJ whole genome shotgun (WGS) entry which is preliminary data.</text>
</comment>
<keyword evidence="1" id="KW-0812">Transmembrane</keyword>
<keyword evidence="3" id="KW-0328">Glycosyltransferase</keyword>
<feature type="transmembrane region" description="Helical" evidence="1">
    <location>
        <begin position="104"/>
        <end position="131"/>
    </location>
</feature>
<dbReference type="EC" id="2.4.1.34" evidence="3"/>
<dbReference type="GO" id="GO:0003843">
    <property type="term" value="F:1,3-beta-D-glucan synthase activity"/>
    <property type="evidence" value="ECO:0007669"/>
    <property type="project" value="UniProtKB-EC"/>
</dbReference>
<dbReference type="EMBL" id="JASJQH010000020">
    <property type="protein sequence ID" value="KAK9768393.1"/>
    <property type="molecule type" value="Genomic_DNA"/>
</dbReference>
<dbReference type="Pfam" id="PF02364">
    <property type="entry name" value="Glucan_synthase"/>
    <property type="match status" value="1"/>
</dbReference>
<feature type="transmembrane region" description="Helical" evidence="1">
    <location>
        <begin position="338"/>
        <end position="362"/>
    </location>
</feature>
<dbReference type="PANTHER" id="PTHR12741:SF48">
    <property type="entry name" value="1,3-BETA-GLUCAN SYNTHASE COMPONENT FKS1-RELATED"/>
    <property type="match status" value="1"/>
</dbReference>
<sequence>MRLVLLLLFLSLSIWMPHYIYFWFTVVALTIAPFFFNPHQFGFSDFILDYREYLRWLTSGNSSSDNSSWIAHCRLARTRITGYKRKKLGDSRRRLGGGVPRARFTAIFIMELLLPVLLAIFVVIVFSFVSVTPKKSTYAFARIGVIAGAPLALNAAVLIGLFVVSLILGPIFSSCFPSFGSFIAAIAHTLSVLIFMADFVFAWWIERWVLPNAILAMIATCFVHRAIFRVLMSIFLTREFGQDETNLAWWSGKWSGRGLGWMAFSQPLREFICKLIELTFFATDFLIGHVILFVLFLLCLIPGIDKLHSMMLFWLRPSRQIRSPIYSLKQRKQRRFRILFYTLMFVIVFVFFLAVFIGPFFYQEYVTVNRNTIPF</sequence>
<feature type="domain" description="Glycosyl transferase 48" evidence="2">
    <location>
        <begin position="2"/>
        <end position="171"/>
    </location>
</feature>
<name>A0ABR2X3S6_9FUNG</name>
<protein>
    <submittedName>
        <fullName evidence="3">1,3-beta-D-glucan synthase</fullName>
        <ecNumber evidence="3">2.4.1.34</ecNumber>
    </submittedName>
</protein>
<keyword evidence="4" id="KW-1185">Reference proteome</keyword>
<keyword evidence="1" id="KW-1133">Transmembrane helix</keyword>
<gene>
    <name evidence="3" type="primary">FKS1_1</name>
    <name evidence="3" type="ORF">K7432_000994</name>
</gene>
<feature type="transmembrane region" description="Helical" evidence="1">
    <location>
        <begin position="285"/>
        <end position="304"/>
    </location>
</feature>
<keyword evidence="3" id="KW-0808">Transferase</keyword>
<feature type="transmembrane region" description="Helical" evidence="1">
    <location>
        <begin position="143"/>
        <end position="167"/>
    </location>
</feature>
<dbReference type="InterPro" id="IPR003440">
    <property type="entry name" value="Glyco_trans_48_dom"/>
</dbReference>
<dbReference type="Proteomes" id="UP001479436">
    <property type="component" value="Unassembled WGS sequence"/>
</dbReference>
<dbReference type="PANTHER" id="PTHR12741">
    <property type="entry name" value="LYST-INTERACTING PROTEIN LIP5 DOPAMINE RESPONSIVE PROTEIN DRG-1"/>
    <property type="match status" value="1"/>
</dbReference>
<keyword evidence="1" id="KW-0472">Membrane</keyword>
<accession>A0ABR2X3S6</accession>
<feature type="transmembrane region" description="Helical" evidence="1">
    <location>
        <begin position="213"/>
        <end position="236"/>
    </location>
</feature>
<evidence type="ECO:0000256" key="1">
    <source>
        <dbReference type="SAM" id="Phobius"/>
    </source>
</evidence>
<reference evidence="3 4" key="1">
    <citation type="submission" date="2023-04" db="EMBL/GenBank/DDBJ databases">
        <title>Genome of Basidiobolus ranarum AG-B5.</title>
        <authorList>
            <person name="Stajich J.E."/>
            <person name="Carter-House D."/>
            <person name="Gryganskyi A."/>
        </authorList>
    </citation>
    <scope>NUCLEOTIDE SEQUENCE [LARGE SCALE GENOMIC DNA]</scope>
    <source>
        <strain evidence="3 4">AG-B5</strain>
    </source>
</reference>
<proteinExistence type="predicted"/>